<dbReference type="SMART" id="SM00740">
    <property type="entry name" value="PASTA"/>
    <property type="match status" value="2"/>
</dbReference>
<feature type="domain" description="PASTA" evidence="4">
    <location>
        <begin position="668"/>
        <end position="733"/>
    </location>
</feature>
<dbReference type="EMBL" id="JACRTC010000002">
    <property type="protein sequence ID" value="MBC8570111.1"/>
    <property type="molecule type" value="Genomic_DNA"/>
</dbReference>
<dbReference type="Gene3D" id="3.90.1310.10">
    <property type="entry name" value="Penicillin-binding protein 2a (Domain 2)"/>
    <property type="match status" value="1"/>
</dbReference>
<dbReference type="Gene3D" id="3.40.710.10">
    <property type="entry name" value="DD-peptidase/beta-lactamase superfamily"/>
    <property type="match status" value="1"/>
</dbReference>
<gene>
    <name evidence="5" type="ORF">H8709_04635</name>
</gene>
<evidence type="ECO:0000313" key="5">
    <source>
        <dbReference type="EMBL" id="MBC8570111.1"/>
    </source>
</evidence>
<dbReference type="AlphaFoldDB" id="A0A926EDG7"/>
<organism evidence="5 6">
    <name type="scientific">Zongyangia hominis</name>
    <dbReference type="NCBI Taxonomy" id="2763677"/>
    <lineage>
        <taxon>Bacteria</taxon>
        <taxon>Bacillati</taxon>
        <taxon>Bacillota</taxon>
        <taxon>Clostridia</taxon>
        <taxon>Eubacteriales</taxon>
        <taxon>Oscillospiraceae</taxon>
        <taxon>Zongyangia</taxon>
    </lineage>
</organism>
<dbReference type="InterPro" id="IPR050515">
    <property type="entry name" value="Beta-lactam/transpept"/>
</dbReference>
<dbReference type="GO" id="GO:0071555">
    <property type="term" value="P:cell wall organization"/>
    <property type="evidence" value="ECO:0007669"/>
    <property type="project" value="TreeGrafter"/>
</dbReference>
<comment type="similarity">
    <text evidence="2">Belongs to the transpeptidase family.</text>
</comment>
<dbReference type="SUPFAM" id="SSF54184">
    <property type="entry name" value="Penicillin-binding protein 2x (pbp-2x), c-terminal domain"/>
    <property type="match status" value="1"/>
</dbReference>
<comment type="subcellular location">
    <subcellularLocation>
        <location evidence="1">Membrane</location>
    </subcellularLocation>
</comment>
<evidence type="ECO:0000256" key="1">
    <source>
        <dbReference type="ARBA" id="ARBA00004370"/>
    </source>
</evidence>
<dbReference type="SUPFAM" id="SSF56519">
    <property type="entry name" value="Penicillin binding protein dimerisation domain"/>
    <property type="match status" value="1"/>
</dbReference>
<comment type="caution">
    <text evidence="5">The sequence shown here is derived from an EMBL/GenBank/DDBJ whole genome shotgun (WGS) entry which is preliminary data.</text>
</comment>
<proteinExistence type="inferred from homology"/>
<dbReference type="GO" id="GO:0008658">
    <property type="term" value="F:penicillin binding"/>
    <property type="evidence" value="ECO:0007669"/>
    <property type="project" value="InterPro"/>
</dbReference>
<dbReference type="RefSeq" id="WP_262397201.1">
    <property type="nucleotide sequence ID" value="NZ_JACRTC010000002.1"/>
</dbReference>
<dbReference type="InterPro" id="IPR001460">
    <property type="entry name" value="PCN-bd_Tpept"/>
</dbReference>
<dbReference type="Pfam" id="PF03717">
    <property type="entry name" value="PBP_dimer"/>
    <property type="match status" value="1"/>
</dbReference>
<dbReference type="PROSITE" id="PS51178">
    <property type="entry name" value="PASTA"/>
    <property type="match status" value="2"/>
</dbReference>
<dbReference type="SUPFAM" id="SSF56601">
    <property type="entry name" value="beta-lactamase/transpeptidase-like"/>
    <property type="match status" value="1"/>
</dbReference>
<name>A0A926EDG7_9FIRM</name>
<dbReference type="GO" id="GO:0005886">
    <property type="term" value="C:plasma membrane"/>
    <property type="evidence" value="ECO:0007669"/>
    <property type="project" value="TreeGrafter"/>
</dbReference>
<keyword evidence="6" id="KW-1185">Reference proteome</keyword>
<dbReference type="CDD" id="cd06576">
    <property type="entry name" value="PASTA_Pbp2x-like_1"/>
    <property type="match status" value="1"/>
</dbReference>
<reference evidence="5" key="1">
    <citation type="submission" date="2020-08" db="EMBL/GenBank/DDBJ databases">
        <title>Genome public.</title>
        <authorList>
            <person name="Liu C."/>
            <person name="Sun Q."/>
        </authorList>
    </citation>
    <scope>NUCLEOTIDE SEQUENCE</scope>
    <source>
        <strain evidence="5">NSJ-54</strain>
    </source>
</reference>
<evidence type="ECO:0000256" key="2">
    <source>
        <dbReference type="ARBA" id="ARBA00007171"/>
    </source>
</evidence>
<dbReference type="InterPro" id="IPR005543">
    <property type="entry name" value="PASTA_dom"/>
</dbReference>
<evidence type="ECO:0000259" key="4">
    <source>
        <dbReference type="PROSITE" id="PS51178"/>
    </source>
</evidence>
<dbReference type="CDD" id="cd06575">
    <property type="entry name" value="PASTA_Pbp2x-like_2"/>
    <property type="match status" value="1"/>
</dbReference>
<evidence type="ECO:0000313" key="6">
    <source>
        <dbReference type="Proteomes" id="UP000660861"/>
    </source>
</evidence>
<dbReference type="Pfam" id="PF00905">
    <property type="entry name" value="Transpeptidase"/>
    <property type="match status" value="1"/>
</dbReference>
<accession>A0A926EDG7</accession>
<dbReference type="InterPro" id="IPR036138">
    <property type="entry name" value="PBP_dimer_sf"/>
</dbReference>
<sequence>MRKRMMVILCGLAIVGFATLIVRLCIIQLVESDIYQSKAEKQQMRVTTISPKRGTIYDRNMNVLAQSATVWTVFISPVDIKDAAQKELIATGLSELLEVDKEKILEKCEKKNYYEVIKKRIEKPLADKVTQFATDNKISAINIEEDNKRYYPYGNFAANILGFVGEDNQGLNGIESYYDEELSGTPGRVVSAKNAWGSDMPYKYDQMIDPKDGNSVVLTIDETIQHYLEKALETAVVENNVKNRAAGVVMNVKTGEILAMANKTDFDPNDPFTVTDTYALERLKAVEGDEEAYKKQLQIEQTAQWKNKSITEPYEPGSVFKILTASSALDLGTSKLTDSFTCTGHYQIGGRTIGCWKLAGHGTQDFAGIVKHSCNPGFIMVGTRMGGENFYKYFEAWGLTEKTGIDLPGEEGGSSSLYHSEATLVKSPHTLAVSAFGQTFKVTPIQLITAVSAAINGGNLMSPYVVKNIVDADGNIVKSTEPTVKRQVISSEVSSTISSILERVVSDPDGSGKSAYIAGYHVGGKTGTSEKIDKKDENGNEPHIASFLGFAPANDPQIAVLVMLDEPFMQNVYGSVIAAPVVKEVLEEALPYLGVEPQYTAEELANMDISVPSVLKMEVEKAKAAITEKSLKVEVVGSGATVIKQVPLAGQPIPRDGKVILYTEEGNVSNQVKMPNVKGMTALQVNQTLTNLGLNVKLSGIDLNGSTTISSKQSIPEGTMVEVGTVVEVSFVNNDPVE</sequence>
<dbReference type="InterPro" id="IPR012338">
    <property type="entry name" value="Beta-lactam/transpept-like"/>
</dbReference>
<dbReference type="InterPro" id="IPR005311">
    <property type="entry name" value="PBP_dimer"/>
</dbReference>
<dbReference type="Pfam" id="PF03793">
    <property type="entry name" value="PASTA"/>
    <property type="match status" value="2"/>
</dbReference>
<protein>
    <submittedName>
        <fullName evidence="5">PASTA domain-containing protein</fullName>
    </submittedName>
</protein>
<keyword evidence="3" id="KW-0472">Membrane</keyword>
<dbReference type="Gene3D" id="3.30.10.20">
    <property type="match status" value="1"/>
</dbReference>
<feature type="domain" description="PASTA" evidence="4">
    <location>
        <begin position="605"/>
        <end position="665"/>
    </location>
</feature>
<dbReference type="PANTHER" id="PTHR30627">
    <property type="entry name" value="PEPTIDOGLYCAN D,D-TRANSPEPTIDASE"/>
    <property type="match status" value="1"/>
</dbReference>
<dbReference type="PANTHER" id="PTHR30627:SF1">
    <property type="entry name" value="PEPTIDOGLYCAN D,D-TRANSPEPTIDASE FTSI"/>
    <property type="match status" value="1"/>
</dbReference>
<evidence type="ECO:0000256" key="3">
    <source>
        <dbReference type="ARBA" id="ARBA00023136"/>
    </source>
</evidence>
<dbReference type="Proteomes" id="UP000660861">
    <property type="component" value="Unassembled WGS sequence"/>
</dbReference>